<dbReference type="VEuPathDB" id="FungiDB:UREG_02973"/>
<evidence type="ECO:0000256" key="1">
    <source>
        <dbReference type="SAM" id="MobiDB-lite"/>
    </source>
</evidence>
<dbReference type="InterPro" id="IPR029033">
    <property type="entry name" value="His_PPase_superfam"/>
</dbReference>
<feature type="region of interest" description="Disordered" evidence="1">
    <location>
        <begin position="46"/>
        <end position="82"/>
    </location>
</feature>
<dbReference type="Proteomes" id="UP000002058">
    <property type="component" value="Unassembled WGS sequence"/>
</dbReference>
<evidence type="ECO:0008006" key="4">
    <source>
        <dbReference type="Google" id="ProtNLM"/>
    </source>
</evidence>
<dbReference type="HOGENOM" id="CLU_018502_1_0_1"/>
<evidence type="ECO:0000313" key="3">
    <source>
        <dbReference type="Proteomes" id="UP000002058"/>
    </source>
</evidence>
<accession>C4JNH5</accession>
<feature type="region of interest" description="Disordered" evidence="1">
    <location>
        <begin position="109"/>
        <end position="163"/>
    </location>
</feature>
<organism evidence="2 3">
    <name type="scientific">Uncinocarpus reesii (strain UAMH 1704)</name>
    <dbReference type="NCBI Taxonomy" id="336963"/>
    <lineage>
        <taxon>Eukaryota</taxon>
        <taxon>Fungi</taxon>
        <taxon>Dikarya</taxon>
        <taxon>Ascomycota</taxon>
        <taxon>Pezizomycotina</taxon>
        <taxon>Eurotiomycetes</taxon>
        <taxon>Eurotiomycetidae</taxon>
        <taxon>Onygenales</taxon>
        <taxon>Onygenaceae</taxon>
        <taxon>Uncinocarpus</taxon>
    </lineage>
</organism>
<dbReference type="GeneID" id="8438992"/>
<dbReference type="PANTHER" id="PTHR16469">
    <property type="entry name" value="UBIQUITIN-ASSOCIATED AND SH3 DOMAIN-CONTAINING BA-RELATED"/>
    <property type="match status" value="1"/>
</dbReference>
<gene>
    <name evidence="2" type="ORF">UREG_02973</name>
</gene>
<feature type="compositionally biased region" description="Basic and acidic residues" evidence="1">
    <location>
        <begin position="149"/>
        <end position="158"/>
    </location>
</feature>
<reference evidence="3" key="1">
    <citation type="journal article" date="2009" name="Genome Res.">
        <title>Comparative genomic analyses of the human fungal pathogens Coccidioides and their relatives.</title>
        <authorList>
            <person name="Sharpton T.J."/>
            <person name="Stajich J.E."/>
            <person name="Rounsley S.D."/>
            <person name="Gardner M.J."/>
            <person name="Wortman J.R."/>
            <person name="Jordar V.S."/>
            <person name="Maiti R."/>
            <person name="Kodira C.D."/>
            <person name="Neafsey D.E."/>
            <person name="Zeng Q."/>
            <person name="Hung C.-Y."/>
            <person name="McMahan C."/>
            <person name="Muszewska A."/>
            <person name="Grynberg M."/>
            <person name="Mandel M.A."/>
            <person name="Kellner E.M."/>
            <person name="Barker B.M."/>
            <person name="Galgiani J.N."/>
            <person name="Orbach M.J."/>
            <person name="Kirkland T.N."/>
            <person name="Cole G.T."/>
            <person name="Henn M.R."/>
            <person name="Birren B.W."/>
            <person name="Taylor J.W."/>
        </authorList>
    </citation>
    <scope>NUCLEOTIDE SEQUENCE [LARGE SCALE GENOMIC DNA]</scope>
    <source>
        <strain evidence="3">UAMH 1704</strain>
    </source>
</reference>
<keyword evidence="3" id="KW-1185">Reference proteome</keyword>
<feature type="region of interest" description="Disordered" evidence="1">
    <location>
        <begin position="229"/>
        <end position="291"/>
    </location>
</feature>
<dbReference type="InterPro" id="IPR051710">
    <property type="entry name" value="Phosphatase_SH3-domain"/>
</dbReference>
<sequence length="486" mass="52486">MGKTPAVIFVQWHLTSPTPYDPPLTYGGWNQSRALGVRIERLLREREQCNRKPSVSEESKSSPASADEGPSPKAGLLAPGSPRRKQQIIIHCSPFLRCVQTAIAISSGVSQGRGIRSDSPSSTSASRSVAEDGSLHDSSTTPHPQLDSEDSRGEHTKPDTTANRKVKRGCLLRLDAFLGEWLTPDYFDQIPPPPGSVMMVASAKADLLRPAEIIELTSPADVVSASGFFPGGWNRSSTSPVERSVGSSGATQNPPGRLRSGTLDSGSGGIHSGKRPMLSKLTTSTANTDSGYIPPTPTYAVKSSDPIPRGYVSHARDACVEVDYQWDSMREPQNWGSGGEYGEEWSSMHERFRNGLERMIAWYKSRQSVEVQDCKVSDKGEDAADDTETVLILVSHGAGCNALIGALTNRPALLDIGISSLTMAVRKAEPTSHPGGGLLHQDGPSALVDVSDEYDRQSHFQPGILPGIPNPRSFSSTEIWFDFEFF</sequence>
<feature type="compositionally biased region" description="Low complexity" evidence="1">
    <location>
        <begin position="117"/>
        <end position="128"/>
    </location>
</feature>
<dbReference type="Gene3D" id="3.40.50.1240">
    <property type="entry name" value="Phosphoglycerate mutase-like"/>
    <property type="match status" value="2"/>
</dbReference>
<dbReference type="RefSeq" id="XP_002543457.1">
    <property type="nucleotide sequence ID" value="XM_002543411.1"/>
</dbReference>
<dbReference type="InParanoid" id="C4JNH5"/>
<dbReference type="SUPFAM" id="SSF53254">
    <property type="entry name" value="Phosphoglycerate mutase-like"/>
    <property type="match status" value="1"/>
</dbReference>
<dbReference type="KEGG" id="ure:UREG_02973"/>
<dbReference type="OMA" id="WDSMRAP"/>
<dbReference type="eggNOG" id="KOG3734">
    <property type="taxonomic scope" value="Eukaryota"/>
</dbReference>
<name>C4JNH5_UNCRE</name>
<dbReference type="OrthoDB" id="3898179at2759"/>
<dbReference type="STRING" id="336963.C4JNH5"/>
<evidence type="ECO:0000313" key="2">
    <source>
        <dbReference type="EMBL" id="EEP78128.1"/>
    </source>
</evidence>
<dbReference type="AlphaFoldDB" id="C4JNH5"/>
<feature type="compositionally biased region" description="Polar residues" evidence="1">
    <location>
        <begin position="234"/>
        <end position="254"/>
    </location>
</feature>
<feature type="compositionally biased region" description="Polar residues" evidence="1">
    <location>
        <begin position="280"/>
        <end position="290"/>
    </location>
</feature>
<feature type="compositionally biased region" description="Basic and acidic residues" evidence="1">
    <location>
        <begin position="46"/>
        <end position="60"/>
    </location>
</feature>
<dbReference type="PANTHER" id="PTHR16469:SF27">
    <property type="entry name" value="UBIQUITIN-ASSOCIATED AND SH3 DOMAIN-CONTAINING BA-RELATED"/>
    <property type="match status" value="1"/>
</dbReference>
<protein>
    <recommendedName>
        <fullName evidence="4">Phosphoglycerate mutase</fullName>
    </recommendedName>
</protein>
<dbReference type="EMBL" id="CH476616">
    <property type="protein sequence ID" value="EEP78128.1"/>
    <property type="molecule type" value="Genomic_DNA"/>
</dbReference>
<proteinExistence type="predicted"/>